<feature type="non-terminal residue" evidence="2">
    <location>
        <position position="1"/>
    </location>
</feature>
<reference evidence="2" key="1">
    <citation type="journal article" date="2014" name="Front. Microbiol.">
        <title>High frequency of phylogenetically diverse reductive dehalogenase-homologous genes in deep subseafloor sedimentary metagenomes.</title>
        <authorList>
            <person name="Kawai M."/>
            <person name="Futagami T."/>
            <person name="Toyoda A."/>
            <person name="Takaki Y."/>
            <person name="Nishi S."/>
            <person name="Hori S."/>
            <person name="Arai W."/>
            <person name="Tsubouchi T."/>
            <person name="Morono Y."/>
            <person name="Uchiyama I."/>
            <person name="Ito T."/>
            <person name="Fujiyama A."/>
            <person name="Inagaki F."/>
            <person name="Takami H."/>
        </authorList>
    </citation>
    <scope>NUCLEOTIDE SEQUENCE</scope>
    <source>
        <strain evidence="2">Expedition CK06-06</strain>
    </source>
</reference>
<name>X1Q8D3_9ZZZZ</name>
<evidence type="ECO:0000256" key="1">
    <source>
        <dbReference type="SAM" id="Phobius"/>
    </source>
</evidence>
<keyword evidence="1" id="KW-0472">Membrane</keyword>
<evidence type="ECO:0000313" key="2">
    <source>
        <dbReference type="EMBL" id="GAI47330.1"/>
    </source>
</evidence>
<dbReference type="EMBL" id="BARV01039677">
    <property type="protein sequence ID" value="GAI47330.1"/>
    <property type="molecule type" value="Genomic_DNA"/>
</dbReference>
<proteinExistence type="predicted"/>
<dbReference type="AlphaFoldDB" id="X1Q8D3"/>
<keyword evidence="1" id="KW-0812">Transmembrane</keyword>
<gene>
    <name evidence="2" type="ORF">S06H3_60732</name>
</gene>
<accession>X1Q8D3</accession>
<sequence>DRVMDSNIYLGAGIIFLSRVLDVAIGTFTSKKIGSNKDFTVMF</sequence>
<organism evidence="2">
    <name type="scientific">marine sediment metagenome</name>
    <dbReference type="NCBI Taxonomy" id="412755"/>
    <lineage>
        <taxon>unclassified sequences</taxon>
        <taxon>metagenomes</taxon>
        <taxon>ecological metagenomes</taxon>
    </lineage>
</organism>
<protein>
    <submittedName>
        <fullName evidence="2">Uncharacterized protein</fullName>
    </submittedName>
</protein>
<feature type="transmembrane region" description="Helical" evidence="1">
    <location>
        <begin position="6"/>
        <end position="28"/>
    </location>
</feature>
<keyword evidence="1" id="KW-1133">Transmembrane helix</keyword>
<comment type="caution">
    <text evidence="2">The sequence shown here is derived from an EMBL/GenBank/DDBJ whole genome shotgun (WGS) entry which is preliminary data.</text>
</comment>